<evidence type="ECO:0000259" key="3">
    <source>
        <dbReference type="PROSITE" id="PS51832"/>
    </source>
</evidence>
<reference evidence="4" key="1">
    <citation type="submission" date="2022-06" db="EMBL/GenBank/DDBJ databases">
        <title>Complete genome of Pseudomonas hydrolytica DSWY01T.</title>
        <authorList>
            <person name="Jung J."/>
            <person name="Jeon C.O."/>
        </authorList>
    </citation>
    <scope>NUCLEOTIDE SEQUENCE</scope>
    <source>
        <strain evidence="4">DSWY01</strain>
    </source>
</reference>
<dbReference type="InterPro" id="IPR001789">
    <property type="entry name" value="Sig_transdc_resp-reg_receiver"/>
</dbReference>
<name>A0ABY5A9V8_9GAMM</name>
<keyword evidence="5" id="KW-1185">Reference proteome</keyword>
<dbReference type="Gene3D" id="1.10.3210.10">
    <property type="entry name" value="Hypothetical protein af1432"/>
    <property type="match status" value="1"/>
</dbReference>
<dbReference type="SUPFAM" id="SSF52172">
    <property type="entry name" value="CheY-like"/>
    <property type="match status" value="1"/>
</dbReference>
<dbReference type="Proteomes" id="UP001054897">
    <property type="component" value="Chromosome"/>
</dbReference>
<gene>
    <name evidence="4" type="ORF">L1F06_004305</name>
</gene>
<dbReference type="InterPro" id="IPR037522">
    <property type="entry name" value="HD_GYP_dom"/>
</dbReference>
<keyword evidence="1" id="KW-0597">Phosphoprotein</keyword>
<feature type="modified residue" description="4-aspartylphosphate" evidence="1">
    <location>
        <position position="61"/>
    </location>
</feature>
<accession>A0ABY5A9V8</accession>
<dbReference type="Pfam" id="PF13487">
    <property type="entry name" value="HD_5"/>
    <property type="match status" value="1"/>
</dbReference>
<dbReference type="InterPro" id="IPR052020">
    <property type="entry name" value="Cyclic_di-GMP/3'3'-cGAMP_PDE"/>
</dbReference>
<feature type="domain" description="Response regulatory" evidence="2">
    <location>
        <begin position="12"/>
        <end position="128"/>
    </location>
</feature>
<dbReference type="PROSITE" id="PS50110">
    <property type="entry name" value="RESPONSE_REGULATORY"/>
    <property type="match status" value="1"/>
</dbReference>
<dbReference type="CDD" id="cd19920">
    <property type="entry name" value="REC_PA4781-like"/>
    <property type="match status" value="1"/>
</dbReference>
<organism evidence="4 5">
    <name type="scientific">Ectopseudomonas hydrolytica</name>
    <dbReference type="NCBI Taxonomy" id="2493633"/>
    <lineage>
        <taxon>Bacteria</taxon>
        <taxon>Pseudomonadati</taxon>
        <taxon>Pseudomonadota</taxon>
        <taxon>Gammaproteobacteria</taxon>
        <taxon>Pseudomonadales</taxon>
        <taxon>Pseudomonadaceae</taxon>
        <taxon>Ectopseudomonas</taxon>
    </lineage>
</organism>
<feature type="domain" description="HD-GYP" evidence="3">
    <location>
        <begin position="155"/>
        <end position="367"/>
    </location>
</feature>
<dbReference type="EMBL" id="CP099397">
    <property type="protein sequence ID" value="USR40672.1"/>
    <property type="molecule type" value="Genomic_DNA"/>
</dbReference>
<evidence type="ECO:0000259" key="2">
    <source>
        <dbReference type="PROSITE" id="PS50110"/>
    </source>
</evidence>
<dbReference type="InterPro" id="IPR011006">
    <property type="entry name" value="CheY-like_superfamily"/>
</dbReference>
<dbReference type="Pfam" id="PF00072">
    <property type="entry name" value="Response_reg"/>
    <property type="match status" value="1"/>
</dbReference>
<dbReference type="PROSITE" id="PS51832">
    <property type="entry name" value="HD_GYP"/>
    <property type="match status" value="1"/>
</dbReference>
<dbReference type="GeneID" id="300080172"/>
<dbReference type="PANTHER" id="PTHR45228:SF5">
    <property type="entry name" value="CYCLIC DI-GMP PHOSPHODIESTERASE VC_1348-RELATED"/>
    <property type="match status" value="1"/>
</dbReference>
<dbReference type="SMART" id="SM00448">
    <property type="entry name" value="REC"/>
    <property type="match status" value="1"/>
</dbReference>
<evidence type="ECO:0000313" key="5">
    <source>
        <dbReference type="Proteomes" id="UP001054897"/>
    </source>
</evidence>
<dbReference type="SUPFAM" id="SSF109604">
    <property type="entry name" value="HD-domain/PDEase-like"/>
    <property type="match status" value="1"/>
</dbReference>
<evidence type="ECO:0000256" key="1">
    <source>
        <dbReference type="PROSITE-ProRule" id="PRU00169"/>
    </source>
</evidence>
<proteinExistence type="predicted"/>
<sequence>MVEMLDRPEQEMVLVVDDTPDNLQLISELLIDRYRVKVASNGAKALRIAQASPAPDLILLDIMMPEMDGYEVCRQLKADPQTRDIPVIFLTAKSEVAAEQLGFDLGAADYITKPISPPILLARVRAQLQLKAATDYLRDKSEYLELEVKRRTRDIQKLQDVTIEAMASLALMRDNPRSRHLQRIERYMRCLATALARQQPALSAELDAERIAQLGRSAMLHVLGRLTLPDRVLLSHGEPEEADLRLLQEGVTAARDALERAERKLGGNAGFLSDAKDIVYGQHERWDGKGFPQGLHGEQIPLSARLMALIVHFEELTCPHPYLPRISPAQAVAQISAASATRFDPMVVLAFVEATPQFIRIAESLADDAAAVGVELQRLEDSLAESIELTLPSAP</sequence>
<dbReference type="Gene3D" id="3.40.50.2300">
    <property type="match status" value="1"/>
</dbReference>
<evidence type="ECO:0000313" key="4">
    <source>
        <dbReference type="EMBL" id="USR40672.1"/>
    </source>
</evidence>
<dbReference type="PANTHER" id="PTHR45228">
    <property type="entry name" value="CYCLIC DI-GMP PHOSPHODIESTERASE TM_0186-RELATED"/>
    <property type="match status" value="1"/>
</dbReference>
<dbReference type="RefSeq" id="WP_003242834.1">
    <property type="nucleotide sequence ID" value="NZ_CP099397.1"/>
</dbReference>
<protein>
    <submittedName>
        <fullName evidence="4">Response regulator</fullName>
    </submittedName>
</protein>